<comment type="caution">
    <text evidence="2">The sequence shown here is derived from an EMBL/GenBank/DDBJ whole genome shotgun (WGS) entry which is preliminary data.</text>
</comment>
<accession>A0AAV1MS83</accession>
<keyword evidence="3" id="KW-1185">Reference proteome</keyword>
<proteinExistence type="predicted"/>
<gene>
    <name evidence="2" type="ORF">FSCOSCO3_A004768</name>
</gene>
<feature type="compositionally biased region" description="Polar residues" evidence="1">
    <location>
        <begin position="1"/>
        <end position="12"/>
    </location>
</feature>
<protein>
    <submittedName>
        <fullName evidence="2">Uncharacterized protein</fullName>
    </submittedName>
</protein>
<sequence>MLALSQLPSTLSGDMRGERTDWSSLTQANRCEKCTFKEGVQRTRADVEAEGGPQTPNYRCRSTHSMADESHITMWDQLGLLLSLPLKNEIK</sequence>
<dbReference type="AlphaFoldDB" id="A0AAV1MS83"/>
<name>A0AAV1MS83_SCOSC</name>
<reference evidence="2 3" key="1">
    <citation type="submission" date="2024-01" db="EMBL/GenBank/DDBJ databases">
        <authorList>
            <person name="Alioto T."/>
            <person name="Alioto T."/>
            <person name="Gomez Garrido J."/>
        </authorList>
    </citation>
    <scope>NUCLEOTIDE SEQUENCE [LARGE SCALE GENOMIC DNA]</scope>
</reference>
<dbReference type="EMBL" id="CAWUFR010000002">
    <property type="protein sequence ID" value="CAK6949830.1"/>
    <property type="molecule type" value="Genomic_DNA"/>
</dbReference>
<feature type="region of interest" description="Disordered" evidence="1">
    <location>
        <begin position="1"/>
        <end position="22"/>
    </location>
</feature>
<evidence type="ECO:0000313" key="3">
    <source>
        <dbReference type="Proteomes" id="UP001314229"/>
    </source>
</evidence>
<organism evidence="2 3">
    <name type="scientific">Scomber scombrus</name>
    <name type="common">Atlantic mackerel</name>
    <name type="synonym">Scomber vernalis</name>
    <dbReference type="NCBI Taxonomy" id="13677"/>
    <lineage>
        <taxon>Eukaryota</taxon>
        <taxon>Metazoa</taxon>
        <taxon>Chordata</taxon>
        <taxon>Craniata</taxon>
        <taxon>Vertebrata</taxon>
        <taxon>Euteleostomi</taxon>
        <taxon>Actinopterygii</taxon>
        <taxon>Neopterygii</taxon>
        <taxon>Teleostei</taxon>
        <taxon>Neoteleostei</taxon>
        <taxon>Acanthomorphata</taxon>
        <taxon>Pelagiaria</taxon>
        <taxon>Scombriformes</taxon>
        <taxon>Scombridae</taxon>
        <taxon>Scomber</taxon>
    </lineage>
</organism>
<evidence type="ECO:0000256" key="1">
    <source>
        <dbReference type="SAM" id="MobiDB-lite"/>
    </source>
</evidence>
<evidence type="ECO:0000313" key="2">
    <source>
        <dbReference type="EMBL" id="CAK6949830.1"/>
    </source>
</evidence>
<dbReference type="Proteomes" id="UP001314229">
    <property type="component" value="Unassembled WGS sequence"/>
</dbReference>